<evidence type="ECO:0000256" key="1">
    <source>
        <dbReference type="ARBA" id="ARBA00004651"/>
    </source>
</evidence>
<evidence type="ECO:0000259" key="8">
    <source>
        <dbReference type="Pfam" id="PF00924"/>
    </source>
</evidence>
<dbReference type="EMBL" id="BSDY01000015">
    <property type="protein sequence ID" value="GLI57230.1"/>
    <property type="molecule type" value="Genomic_DNA"/>
</dbReference>
<dbReference type="GO" id="GO:0005886">
    <property type="term" value="C:plasma membrane"/>
    <property type="evidence" value="ECO:0007669"/>
    <property type="project" value="UniProtKB-SubCell"/>
</dbReference>
<protein>
    <recommendedName>
        <fullName evidence="12">Mechanosensitive ion channel</fullName>
    </recommendedName>
</protein>
<dbReference type="InterPro" id="IPR023408">
    <property type="entry name" value="MscS_beta-dom_sf"/>
</dbReference>
<keyword evidence="6 7" id="KW-0472">Membrane</keyword>
<dbReference type="SUPFAM" id="SSF50182">
    <property type="entry name" value="Sm-like ribonucleoproteins"/>
    <property type="match status" value="1"/>
</dbReference>
<evidence type="ECO:0000313" key="11">
    <source>
        <dbReference type="Proteomes" id="UP001144471"/>
    </source>
</evidence>
<dbReference type="AlphaFoldDB" id="A0A9W6LPR1"/>
<dbReference type="InterPro" id="IPR010920">
    <property type="entry name" value="LSM_dom_sf"/>
</dbReference>
<gene>
    <name evidence="10" type="ORF">PM10SUCC1_27440</name>
</gene>
<feature type="transmembrane region" description="Helical" evidence="7">
    <location>
        <begin position="86"/>
        <end position="111"/>
    </location>
</feature>
<feature type="transmembrane region" description="Helical" evidence="7">
    <location>
        <begin position="6"/>
        <end position="24"/>
    </location>
</feature>
<name>A0A9W6LPR1_9FUSO</name>
<keyword evidence="5 7" id="KW-1133">Transmembrane helix</keyword>
<dbReference type="InterPro" id="IPR011066">
    <property type="entry name" value="MscS_channel_C_sf"/>
</dbReference>
<comment type="similarity">
    <text evidence="2">Belongs to the MscS (TC 1.A.23) family.</text>
</comment>
<dbReference type="InterPro" id="IPR049278">
    <property type="entry name" value="MS_channel_C"/>
</dbReference>
<sequence length="280" mass="31787">MGILEYLPSLFTIIVIVLVLKYFLEVFRYISVKVESEKLKIPGFYPEWAGPTYNLLKLFIYLMGLVILSPYLPGAGSAAFKGITVFVGFIVSLGSSSYVGNAVAGIILTYMRVFQVGDRIMVDNTLGDVLERTLLVTRLKTPKNERITIPNSKILSGSIINYTYSASQYKVIVYTSITIGYDVDWHVVQRLMIEAAKEIDEVADTPTPFVRQKSLDDFYVTYEINAYTTHEKKIQSILSKLHENIQDKFHSEGVEIMSPHYRVARANEDLAIPRDYLKEK</sequence>
<dbReference type="InterPro" id="IPR006685">
    <property type="entry name" value="MscS_channel_2nd"/>
</dbReference>
<keyword evidence="3" id="KW-1003">Cell membrane</keyword>
<comment type="caution">
    <text evidence="10">The sequence shown here is derived from an EMBL/GenBank/DDBJ whole genome shotgun (WGS) entry which is preliminary data.</text>
</comment>
<dbReference type="Gene3D" id="2.30.30.60">
    <property type="match status" value="1"/>
</dbReference>
<dbReference type="RefSeq" id="WP_281836751.1">
    <property type="nucleotide sequence ID" value="NZ_BSDY01000015.1"/>
</dbReference>
<evidence type="ECO:0008006" key="12">
    <source>
        <dbReference type="Google" id="ProtNLM"/>
    </source>
</evidence>
<dbReference type="Gene3D" id="3.30.70.100">
    <property type="match status" value="1"/>
</dbReference>
<accession>A0A9W6LPR1</accession>
<proteinExistence type="inferred from homology"/>
<comment type="subcellular location">
    <subcellularLocation>
        <location evidence="1">Cell membrane</location>
        <topology evidence="1">Multi-pass membrane protein</topology>
    </subcellularLocation>
</comment>
<feature type="transmembrane region" description="Helical" evidence="7">
    <location>
        <begin position="58"/>
        <end position="80"/>
    </location>
</feature>
<dbReference type="Pfam" id="PF00924">
    <property type="entry name" value="MS_channel_2nd"/>
    <property type="match status" value="1"/>
</dbReference>
<dbReference type="GO" id="GO:0008381">
    <property type="term" value="F:mechanosensitive monoatomic ion channel activity"/>
    <property type="evidence" value="ECO:0007669"/>
    <property type="project" value="InterPro"/>
</dbReference>
<evidence type="ECO:0000256" key="4">
    <source>
        <dbReference type="ARBA" id="ARBA00022692"/>
    </source>
</evidence>
<organism evidence="10 11">
    <name type="scientific">Propionigenium maris DSM 9537</name>
    <dbReference type="NCBI Taxonomy" id="1123000"/>
    <lineage>
        <taxon>Bacteria</taxon>
        <taxon>Fusobacteriati</taxon>
        <taxon>Fusobacteriota</taxon>
        <taxon>Fusobacteriia</taxon>
        <taxon>Fusobacteriales</taxon>
        <taxon>Fusobacteriaceae</taxon>
        <taxon>Propionigenium</taxon>
    </lineage>
</organism>
<dbReference type="SUPFAM" id="SSF82689">
    <property type="entry name" value="Mechanosensitive channel protein MscS (YggB), C-terminal domain"/>
    <property type="match status" value="1"/>
</dbReference>
<reference evidence="10" key="1">
    <citation type="submission" date="2022-12" db="EMBL/GenBank/DDBJ databases">
        <title>Reference genome sequencing for broad-spectrum identification of bacterial and archaeal isolates by mass spectrometry.</title>
        <authorList>
            <person name="Sekiguchi Y."/>
            <person name="Tourlousse D.M."/>
        </authorList>
    </citation>
    <scope>NUCLEOTIDE SEQUENCE</scope>
    <source>
        <strain evidence="10">10succ1</strain>
    </source>
</reference>
<dbReference type="PANTHER" id="PTHR30221">
    <property type="entry name" value="SMALL-CONDUCTANCE MECHANOSENSITIVE CHANNEL"/>
    <property type="match status" value="1"/>
</dbReference>
<evidence type="ECO:0000313" key="10">
    <source>
        <dbReference type="EMBL" id="GLI57230.1"/>
    </source>
</evidence>
<evidence type="ECO:0000259" key="9">
    <source>
        <dbReference type="Pfam" id="PF21082"/>
    </source>
</evidence>
<evidence type="ECO:0000256" key="5">
    <source>
        <dbReference type="ARBA" id="ARBA00022989"/>
    </source>
</evidence>
<evidence type="ECO:0000256" key="2">
    <source>
        <dbReference type="ARBA" id="ARBA00008017"/>
    </source>
</evidence>
<dbReference type="PANTHER" id="PTHR30221:SF18">
    <property type="entry name" value="SLL0590 PROTEIN"/>
    <property type="match status" value="1"/>
</dbReference>
<keyword evidence="4 7" id="KW-0812">Transmembrane</keyword>
<evidence type="ECO:0000256" key="7">
    <source>
        <dbReference type="SAM" id="Phobius"/>
    </source>
</evidence>
<dbReference type="Pfam" id="PF21082">
    <property type="entry name" value="MS_channel_3rd"/>
    <property type="match status" value="1"/>
</dbReference>
<feature type="domain" description="Mechanosensitive ion channel MscS C-terminal" evidence="9">
    <location>
        <begin position="175"/>
        <end position="256"/>
    </location>
</feature>
<evidence type="ECO:0000256" key="3">
    <source>
        <dbReference type="ARBA" id="ARBA00022475"/>
    </source>
</evidence>
<evidence type="ECO:0000256" key="6">
    <source>
        <dbReference type="ARBA" id="ARBA00023136"/>
    </source>
</evidence>
<dbReference type="InterPro" id="IPR045275">
    <property type="entry name" value="MscS_archaea/bacteria_type"/>
</dbReference>
<feature type="domain" description="Mechanosensitive ion channel MscS" evidence="8">
    <location>
        <begin position="98"/>
        <end position="163"/>
    </location>
</feature>
<keyword evidence="11" id="KW-1185">Reference proteome</keyword>
<dbReference type="Proteomes" id="UP001144471">
    <property type="component" value="Unassembled WGS sequence"/>
</dbReference>